<sequence length="210" mass="23596">MIKINLLPHREEKRKQLKKDFYSLLLLAAILGALIAIVVGAINASELGTQTDRVNFIKKENGKLDEKIKEIVNLKQEIDSLKARQQAVEDLQGDRNQPVYLLDELVKYTPEGVYLRQLKQDGQKITLNGYAQSQERVADYIRSLGGKSEWMYKPELVDIHSSGLGQGRDAKKVYEFSINVAIKRPREKEDVASGAAAGQAQDKNRPTPGH</sequence>
<keyword evidence="5" id="KW-1185">Reference proteome</keyword>
<keyword evidence="3" id="KW-0472">Membrane</keyword>
<proteinExistence type="predicted"/>
<feature type="region of interest" description="Disordered" evidence="2">
    <location>
        <begin position="187"/>
        <end position="210"/>
    </location>
</feature>
<keyword evidence="1" id="KW-0175">Coiled coil</keyword>
<evidence type="ECO:0000313" key="5">
    <source>
        <dbReference type="Proteomes" id="UP000634011"/>
    </source>
</evidence>
<dbReference type="PANTHER" id="PTHR40278">
    <property type="entry name" value="DNA UTILIZATION PROTEIN HOFN"/>
    <property type="match status" value="1"/>
</dbReference>
<dbReference type="PANTHER" id="PTHR40278:SF2">
    <property type="entry name" value="TYPE IV PILUS INNER MEMBRANE COMPONENT PILN"/>
    <property type="match status" value="1"/>
</dbReference>
<keyword evidence="3" id="KW-0812">Transmembrane</keyword>
<dbReference type="AlphaFoldDB" id="A0A923KHP4"/>
<dbReference type="GO" id="GO:0043107">
    <property type="term" value="P:type IV pilus-dependent motility"/>
    <property type="evidence" value="ECO:0007669"/>
    <property type="project" value="TreeGrafter"/>
</dbReference>
<accession>A0A923KHP4</accession>
<evidence type="ECO:0000256" key="3">
    <source>
        <dbReference type="SAM" id="Phobius"/>
    </source>
</evidence>
<dbReference type="InterPro" id="IPR052534">
    <property type="entry name" value="Extracell_DNA_Util/SecSys_Comp"/>
</dbReference>
<evidence type="ECO:0000256" key="2">
    <source>
        <dbReference type="SAM" id="MobiDB-lite"/>
    </source>
</evidence>
<evidence type="ECO:0000313" key="4">
    <source>
        <dbReference type="EMBL" id="MBC3861267.1"/>
    </source>
</evidence>
<gene>
    <name evidence="4" type="ORF">H8K32_04070</name>
</gene>
<dbReference type="RefSeq" id="WP_186911193.1">
    <property type="nucleotide sequence ID" value="NZ_JACOFV010000002.1"/>
</dbReference>
<feature type="coiled-coil region" evidence="1">
    <location>
        <begin position="57"/>
        <end position="91"/>
    </location>
</feature>
<dbReference type="GO" id="GO:0043683">
    <property type="term" value="P:type IV pilus assembly"/>
    <property type="evidence" value="ECO:0007669"/>
    <property type="project" value="TreeGrafter"/>
</dbReference>
<dbReference type="Proteomes" id="UP000634011">
    <property type="component" value="Unassembled WGS sequence"/>
</dbReference>
<dbReference type="EMBL" id="JACOFV010000002">
    <property type="protein sequence ID" value="MBC3861267.1"/>
    <property type="molecule type" value="Genomic_DNA"/>
</dbReference>
<protein>
    <submittedName>
        <fullName evidence="4">PilN domain-containing protein</fullName>
    </submittedName>
</protein>
<organism evidence="4 5">
    <name type="scientific">Undibacterium jejuense</name>
    <dbReference type="NCBI Taxonomy" id="1344949"/>
    <lineage>
        <taxon>Bacteria</taxon>
        <taxon>Pseudomonadati</taxon>
        <taxon>Pseudomonadota</taxon>
        <taxon>Betaproteobacteria</taxon>
        <taxon>Burkholderiales</taxon>
        <taxon>Oxalobacteraceae</taxon>
        <taxon>Undibacterium</taxon>
    </lineage>
</organism>
<comment type="caution">
    <text evidence="4">The sequence shown here is derived from an EMBL/GenBank/DDBJ whole genome shotgun (WGS) entry which is preliminary data.</text>
</comment>
<reference evidence="4" key="1">
    <citation type="submission" date="2020-08" db="EMBL/GenBank/DDBJ databases">
        <title>Novel species isolated from subtropical streams in China.</title>
        <authorList>
            <person name="Lu H."/>
        </authorList>
    </citation>
    <scope>NUCLEOTIDE SEQUENCE</scope>
    <source>
        <strain evidence="4">KACC 12607</strain>
    </source>
</reference>
<keyword evidence="3" id="KW-1133">Transmembrane helix</keyword>
<evidence type="ECO:0000256" key="1">
    <source>
        <dbReference type="SAM" id="Coils"/>
    </source>
</evidence>
<name>A0A923KHP4_9BURK</name>
<feature type="transmembrane region" description="Helical" evidence="3">
    <location>
        <begin position="21"/>
        <end position="42"/>
    </location>
</feature>
<dbReference type="Pfam" id="PF05137">
    <property type="entry name" value="PilN"/>
    <property type="match status" value="1"/>
</dbReference>
<dbReference type="InterPro" id="IPR007813">
    <property type="entry name" value="PilN"/>
</dbReference>